<accession>A0A3M6UIF0</accession>
<dbReference type="EMBL" id="RCHS01001461">
    <property type="protein sequence ID" value="RMX53405.1"/>
    <property type="molecule type" value="Genomic_DNA"/>
</dbReference>
<proteinExistence type="predicted"/>
<gene>
    <name evidence="2" type="ORF">pdam_00014231</name>
</gene>
<evidence type="ECO:0008006" key="4">
    <source>
        <dbReference type="Google" id="ProtNLM"/>
    </source>
</evidence>
<keyword evidence="1" id="KW-0732">Signal</keyword>
<sequence length="270" mass="30934">MFVVLVSVVTIMSATRVTFSAKSLQLKNHSLGEVQGCYIHNHTLSVCFQIRKGFMKLLKMNGDEILHYRQLTPKMILYQVLDQAFVWYDSSMTHVPNKVRRTPEALAALFRKKRTPKLQTVQNLYREAMCELHNVPEVQLLERLSAALADTSTQLETMQPFHALCLNVLKASDTEIQPEFKAAHDLNLDTTGKRSCLRPTENNCRGMCGKGCSCWSWVCGDCCSHEGCYEHDLCCKENPTSPHCLFPYLYGFTCSRFGGYRDCLNWRWWG</sequence>
<organism evidence="2 3">
    <name type="scientific">Pocillopora damicornis</name>
    <name type="common">Cauliflower coral</name>
    <name type="synonym">Millepora damicornis</name>
    <dbReference type="NCBI Taxonomy" id="46731"/>
    <lineage>
        <taxon>Eukaryota</taxon>
        <taxon>Metazoa</taxon>
        <taxon>Cnidaria</taxon>
        <taxon>Anthozoa</taxon>
        <taxon>Hexacorallia</taxon>
        <taxon>Scleractinia</taxon>
        <taxon>Astrocoeniina</taxon>
        <taxon>Pocilloporidae</taxon>
        <taxon>Pocillopora</taxon>
    </lineage>
</organism>
<dbReference type="Proteomes" id="UP000275408">
    <property type="component" value="Unassembled WGS sequence"/>
</dbReference>
<keyword evidence="3" id="KW-1185">Reference proteome</keyword>
<evidence type="ECO:0000256" key="1">
    <source>
        <dbReference type="SAM" id="SignalP"/>
    </source>
</evidence>
<evidence type="ECO:0000313" key="2">
    <source>
        <dbReference type="EMBL" id="RMX53405.1"/>
    </source>
</evidence>
<reference evidence="2 3" key="1">
    <citation type="journal article" date="2018" name="Sci. Rep.">
        <title>Comparative analysis of the Pocillopora damicornis genome highlights role of immune system in coral evolution.</title>
        <authorList>
            <person name="Cunning R."/>
            <person name="Bay R.A."/>
            <person name="Gillette P."/>
            <person name="Baker A.C."/>
            <person name="Traylor-Knowles N."/>
        </authorList>
    </citation>
    <scope>NUCLEOTIDE SEQUENCE [LARGE SCALE GENOMIC DNA]</scope>
    <source>
        <strain evidence="2">RSMAS</strain>
        <tissue evidence="2">Whole animal</tissue>
    </source>
</reference>
<feature type="chain" id="PRO_5018187082" description="SMB domain-containing protein" evidence="1">
    <location>
        <begin position="21"/>
        <end position="270"/>
    </location>
</feature>
<dbReference type="OrthoDB" id="5945970at2759"/>
<name>A0A3M6UIF0_POCDA</name>
<protein>
    <recommendedName>
        <fullName evidence="4">SMB domain-containing protein</fullName>
    </recommendedName>
</protein>
<feature type="signal peptide" evidence="1">
    <location>
        <begin position="1"/>
        <end position="20"/>
    </location>
</feature>
<evidence type="ECO:0000313" key="3">
    <source>
        <dbReference type="Proteomes" id="UP000275408"/>
    </source>
</evidence>
<comment type="caution">
    <text evidence="2">The sequence shown here is derived from an EMBL/GenBank/DDBJ whole genome shotgun (WGS) entry which is preliminary data.</text>
</comment>
<dbReference type="AlphaFoldDB" id="A0A3M6UIF0"/>